<dbReference type="GO" id="GO:0005829">
    <property type="term" value="C:cytosol"/>
    <property type="evidence" value="ECO:0007669"/>
    <property type="project" value="TreeGrafter"/>
</dbReference>
<comment type="similarity">
    <text evidence="3">Belongs to the RimP family.</text>
</comment>
<accession>A0A2Z6DYN9</accession>
<dbReference type="SUPFAM" id="SSF74942">
    <property type="entry name" value="YhbC-like, C-terminal domain"/>
    <property type="match status" value="1"/>
</dbReference>
<evidence type="ECO:0000259" key="4">
    <source>
        <dbReference type="Pfam" id="PF02576"/>
    </source>
</evidence>
<dbReference type="InterPro" id="IPR036847">
    <property type="entry name" value="RimP_C_sf"/>
</dbReference>
<keyword evidence="2 3" id="KW-0690">Ribosome biogenesis</keyword>
<gene>
    <name evidence="3 6" type="primary">rimP</name>
    <name evidence="6" type="ORF">HPTL_1343</name>
</gene>
<dbReference type="GO" id="GO:0000028">
    <property type="term" value="P:ribosomal small subunit assembly"/>
    <property type="evidence" value="ECO:0007669"/>
    <property type="project" value="TreeGrafter"/>
</dbReference>
<keyword evidence="7" id="KW-1185">Reference proteome</keyword>
<organism evidence="6 7">
    <name type="scientific">Hydrogenophilus thermoluteolus</name>
    <name type="common">Pseudomonas hydrogenothermophila</name>
    <dbReference type="NCBI Taxonomy" id="297"/>
    <lineage>
        <taxon>Bacteria</taxon>
        <taxon>Pseudomonadati</taxon>
        <taxon>Pseudomonadota</taxon>
        <taxon>Hydrogenophilia</taxon>
        <taxon>Hydrogenophilales</taxon>
        <taxon>Hydrogenophilaceae</taxon>
        <taxon>Hydrogenophilus</taxon>
    </lineage>
</organism>
<evidence type="ECO:0000256" key="3">
    <source>
        <dbReference type="HAMAP-Rule" id="MF_01077"/>
    </source>
</evidence>
<name>A0A2Z6DYN9_HYDTE</name>
<dbReference type="Gene3D" id="2.30.30.180">
    <property type="entry name" value="Ribosome maturation factor RimP, C-terminal domain"/>
    <property type="match status" value="1"/>
</dbReference>
<dbReference type="OrthoDB" id="9805006at2"/>
<sequence>MNLEQMIERVAEGLGYELLDLELSPRGRLIRVFIDAPTGITLDDCERVSNQLQHLFEVEGVDYDRLEVSSPGLDRVLKKPAHFARFLGERAQLRTREAIDGRRNFVGQIAQVTDQSVTLMLDDGVEVVIAWEMLDKARLVPRFE</sequence>
<feature type="domain" description="Ribosome maturation factor RimP N-terminal" evidence="4">
    <location>
        <begin position="6"/>
        <end position="74"/>
    </location>
</feature>
<comment type="function">
    <text evidence="3">Required for maturation of 30S ribosomal subunits.</text>
</comment>
<evidence type="ECO:0000259" key="5">
    <source>
        <dbReference type="Pfam" id="PF17384"/>
    </source>
</evidence>
<dbReference type="GO" id="GO:0006412">
    <property type="term" value="P:translation"/>
    <property type="evidence" value="ECO:0007669"/>
    <property type="project" value="TreeGrafter"/>
</dbReference>
<dbReference type="KEGG" id="htl:HPTL_1343"/>
<keyword evidence="1 3" id="KW-0963">Cytoplasm</keyword>
<evidence type="ECO:0000256" key="2">
    <source>
        <dbReference type="ARBA" id="ARBA00022517"/>
    </source>
</evidence>
<dbReference type="PANTHER" id="PTHR33867:SF1">
    <property type="entry name" value="RIBOSOME MATURATION FACTOR RIMP"/>
    <property type="match status" value="1"/>
</dbReference>
<proteinExistence type="inferred from homology"/>
<evidence type="ECO:0000313" key="7">
    <source>
        <dbReference type="Proteomes" id="UP000262004"/>
    </source>
</evidence>
<dbReference type="HAMAP" id="MF_01077">
    <property type="entry name" value="RimP"/>
    <property type="match status" value="1"/>
</dbReference>
<dbReference type="InterPro" id="IPR028989">
    <property type="entry name" value="RimP_N"/>
</dbReference>
<dbReference type="InterPro" id="IPR028998">
    <property type="entry name" value="RimP_C"/>
</dbReference>
<dbReference type="RefSeq" id="WP_119336116.1">
    <property type="nucleotide sequence ID" value="NZ_AP018558.1"/>
</dbReference>
<dbReference type="SUPFAM" id="SSF75420">
    <property type="entry name" value="YhbC-like, N-terminal domain"/>
    <property type="match status" value="1"/>
</dbReference>
<evidence type="ECO:0000313" key="6">
    <source>
        <dbReference type="EMBL" id="BBD77607.1"/>
    </source>
</evidence>
<dbReference type="CDD" id="cd01734">
    <property type="entry name" value="YlxS_C"/>
    <property type="match status" value="1"/>
</dbReference>
<dbReference type="InterPro" id="IPR035956">
    <property type="entry name" value="RimP_N_sf"/>
</dbReference>
<dbReference type="AlphaFoldDB" id="A0A2Z6DYN9"/>
<dbReference type="Pfam" id="PF17384">
    <property type="entry name" value="DUF150_C"/>
    <property type="match status" value="1"/>
</dbReference>
<evidence type="ECO:0000256" key="1">
    <source>
        <dbReference type="ARBA" id="ARBA00022490"/>
    </source>
</evidence>
<reference evidence="6 7" key="1">
    <citation type="submission" date="2018-04" db="EMBL/GenBank/DDBJ databases">
        <title>Complete genome sequence of Hydrogenophilus thermoluteolus TH-1.</title>
        <authorList>
            <person name="Arai H."/>
        </authorList>
    </citation>
    <scope>NUCLEOTIDE SEQUENCE [LARGE SCALE GENOMIC DNA]</scope>
    <source>
        <strain evidence="6 7">TH-1</strain>
    </source>
</reference>
<comment type="subcellular location">
    <subcellularLocation>
        <location evidence="3">Cytoplasm</location>
    </subcellularLocation>
</comment>
<dbReference type="Gene3D" id="3.30.300.70">
    <property type="entry name" value="RimP-like superfamily, N-terminal"/>
    <property type="match status" value="1"/>
</dbReference>
<feature type="domain" description="Ribosome maturation factor RimP C-terminal" evidence="5">
    <location>
        <begin position="77"/>
        <end position="143"/>
    </location>
</feature>
<dbReference type="NCBIfam" id="NF000929">
    <property type="entry name" value="PRK00092.2-1"/>
    <property type="match status" value="1"/>
</dbReference>
<dbReference type="EMBL" id="AP018558">
    <property type="protein sequence ID" value="BBD77607.1"/>
    <property type="molecule type" value="Genomic_DNA"/>
</dbReference>
<dbReference type="Pfam" id="PF02576">
    <property type="entry name" value="RimP_N"/>
    <property type="match status" value="1"/>
</dbReference>
<dbReference type="InterPro" id="IPR003728">
    <property type="entry name" value="Ribosome_maturation_RimP"/>
</dbReference>
<dbReference type="Proteomes" id="UP000262004">
    <property type="component" value="Chromosome"/>
</dbReference>
<dbReference type="PANTHER" id="PTHR33867">
    <property type="entry name" value="RIBOSOME MATURATION FACTOR RIMP"/>
    <property type="match status" value="1"/>
</dbReference>
<protein>
    <recommendedName>
        <fullName evidence="3">Ribosome maturation factor RimP</fullName>
    </recommendedName>
</protein>